<organism evidence="2 3">
    <name type="scientific">Phragmitibacter flavus</name>
    <dbReference type="NCBI Taxonomy" id="2576071"/>
    <lineage>
        <taxon>Bacteria</taxon>
        <taxon>Pseudomonadati</taxon>
        <taxon>Verrucomicrobiota</taxon>
        <taxon>Verrucomicrobiia</taxon>
        <taxon>Verrucomicrobiales</taxon>
        <taxon>Verrucomicrobiaceae</taxon>
        <taxon>Phragmitibacter</taxon>
    </lineage>
</organism>
<gene>
    <name evidence="2" type="ORF">FEM03_03950</name>
</gene>
<protein>
    <recommendedName>
        <fullName evidence="1">Transposase IS200-like domain-containing protein</fullName>
    </recommendedName>
</protein>
<name>A0A5R8KHU9_9BACT</name>
<dbReference type="Pfam" id="PF01797">
    <property type="entry name" value="Y1_Tnp"/>
    <property type="match status" value="1"/>
</dbReference>
<dbReference type="GO" id="GO:0006313">
    <property type="term" value="P:DNA transposition"/>
    <property type="evidence" value="ECO:0007669"/>
    <property type="project" value="InterPro"/>
</dbReference>
<dbReference type="InterPro" id="IPR036515">
    <property type="entry name" value="Transposase_17_sf"/>
</dbReference>
<dbReference type="AlphaFoldDB" id="A0A5R8KHU9"/>
<dbReference type="SMART" id="SM01321">
    <property type="entry name" value="Y1_Tnp"/>
    <property type="match status" value="1"/>
</dbReference>
<dbReference type="GO" id="GO:0003677">
    <property type="term" value="F:DNA binding"/>
    <property type="evidence" value="ECO:0007669"/>
    <property type="project" value="InterPro"/>
</dbReference>
<dbReference type="SUPFAM" id="SSF143422">
    <property type="entry name" value="Transposase IS200-like"/>
    <property type="match status" value="1"/>
</dbReference>
<evidence type="ECO:0000313" key="3">
    <source>
        <dbReference type="Proteomes" id="UP000306196"/>
    </source>
</evidence>
<evidence type="ECO:0000259" key="1">
    <source>
        <dbReference type="SMART" id="SM01321"/>
    </source>
</evidence>
<dbReference type="PANTHER" id="PTHR34322:SF2">
    <property type="entry name" value="TRANSPOSASE IS200-LIKE DOMAIN-CONTAINING PROTEIN"/>
    <property type="match status" value="1"/>
</dbReference>
<dbReference type="PANTHER" id="PTHR34322">
    <property type="entry name" value="TRANSPOSASE, Y1_TNP DOMAIN-CONTAINING"/>
    <property type="match status" value="1"/>
</dbReference>
<proteinExistence type="predicted"/>
<accession>A0A5R8KHU9</accession>
<reference evidence="2 3" key="1">
    <citation type="submission" date="2019-05" db="EMBL/GenBank/DDBJ databases">
        <title>Verrucobacter flavum gen. nov., sp. nov. a new member of the family Verrucomicrobiaceae.</title>
        <authorList>
            <person name="Szuroczki S."/>
            <person name="Abbaszade G."/>
            <person name="Szabo A."/>
            <person name="Felfoldi T."/>
            <person name="Schumann P."/>
            <person name="Boka K."/>
            <person name="Keki Z."/>
            <person name="Toumi M."/>
            <person name="Toth E."/>
        </authorList>
    </citation>
    <scope>NUCLEOTIDE SEQUENCE [LARGE SCALE GENOMIC DNA]</scope>
    <source>
        <strain evidence="2 3">MG-N-17</strain>
    </source>
</reference>
<feature type="domain" description="Transposase IS200-like" evidence="1">
    <location>
        <begin position="9"/>
        <end position="127"/>
    </location>
</feature>
<dbReference type="RefSeq" id="WP_138084892.1">
    <property type="nucleotide sequence ID" value="NZ_VAUV01000003.1"/>
</dbReference>
<comment type="caution">
    <text evidence="2">The sequence shown here is derived from an EMBL/GenBank/DDBJ whole genome shotgun (WGS) entry which is preliminary data.</text>
</comment>
<evidence type="ECO:0000313" key="2">
    <source>
        <dbReference type="EMBL" id="TLD71888.1"/>
    </source>
</evidence>
<sequence>MSRPLRIEFAGALYHVMARGDGGKAVFEERDDALSFLKLLSKSCARCGWRVHAWVLLSNHFHVLLETPEPNLVIGMKGLLGEFSQSWNRRRRRRGHVFQGRYKAVVVNGDEGDGEFFQVVADYIHLNPVRAGLVGGTSKKELLSYEWSSLPHYRRNQCPEWLERQRVLDAFALSGSRRGRLAYVKSLEERAKNREALKTESSELMLYRGWYMGNEAFRDQLVDKAKALVGRVAKGSVTGEAVRLHERKEAEVKLMRGMGFLELPKEREALKALGCGQEDKVLLASWLKQNTTVGNGWISNQLVMGNERGLARMVRRVLDSKSGRKKYEKLNQMLQCAD</sequence>
<dbReference type="Gene3D" id="3.30.70.1290">
    <property type="entry name" value="Transposase IS200-like"/>
    <property type="match status" value="1"/>
</dbReference>
<dbReference type="GO" id="GO:0004803">
    <property type="term" value="F:transposase activity"/>
    <property type="evidence" value="ECO:0007669"/>
    <property type="project" value="InterPro"/>
</dbReference>
<dbReference type="InterPro" id="IPR002686">
    <property type="entry name" value="Transposase_17"/>
</dbReference>
<dbReference type="Proteomes" id="UP000306196">
    <property type="component" value="Unassembled WGS sequence"/>
</dbReference>
<keyword evidence="3" id="KW-1185">Reference proteome</keyword>
<dbReference type="EMBL" id="VAUV01000003">
    <property type="protein sequence ID" value="TLD71888.1"/>
    <property type="molecule type" value="Genomic_DNA"/>
</dbReference>
<dbReference type="OrthoDB" id="9814067at2"/>